<dbReference type="PANTHER" id="PTHR30100">
    <property type="entry name" value="FATTY ACID/PHOSPHOLIPID SYNTHESIS PROTEIN PLSX"/>
    <property type="match status" value="1"/>
</dbReference>
<evidence type="ECO:0000256" key="9">
    <source>
        <dbReference type="ARBA" id="ARBA00046608"/>
    </source>
</evidence>
<evidence type="ECO:0000256" key="3">
    <source>
        <dbReference type="ARBA" id="ARBA00022516"/>
    </source>
</evidence>
<keyword evidence="3 10" id="KW-0444">Lipid biosynthesis</keyword>
<keyword evidence="7 10" id="KW-1208">Phospholipid metabolism</keyword>
<evidence type="ECO:0000256" key="5">
    <source>
        <dbReference type="ARBA" id="ARBA00023098"/>
    </source>
</evidence>
<evidence type="ECO:0000256" key="10">
    <source>
        <dbReference type="HAMAP-Rule" id="MF_00019"/>
    </source>
</evidence>
<dbReference type="PANTHER" id="PTHR30100:SF1">
    <property type="entry name" value="PHOSPHATE ACYLTRANSFERASE"/>
    <property type="match status" value="1"/>
</dbReference>
<reference evidence="11 12" key="1">
    <citation type="journal article" date="2014" name="Environ. Microbiol.">
        <title>Genomic signatures of obligate host dependence in the luminous bacterial symbiont of a vertebrate.</title>
        <authorList>
            <person name="Hendry T.A."/>
            <person name="de Wet J.R."/>
            <person name="Dunlap P.V."/>
        </authorList>
    </citation>
    <scope>NUCLEOTIDE SEQUENCE [LARGE SCALE GENOMIC DNA]</scope>
    <source>
        <strain evidence="11 12">Akat1</strain>
    </source>
</reference>
<dbReference type="PATRIC" id="fig|1236703.3.peg.89"/>
<dbReference type="Pfam" id="PF02504">
    <property type="entry name" value="FA_synthesis"/>
    <property type="match status" value="1"/>
</dbReference>
<dbReference type="InterPro" id="IPR012281">
    <property type="entry name" value="Phospholipid_synth_PlsX-like"/>
</dbReference>
<comment type="pathway">
    <text evidence="10">Lipid metabolism; phospholipid metabolism.</text>
</comment>
<accession>S3EHI8</accession>
<dbReference type="PIRSF" id="PIRSF002465">
    <property type="entry name" value="Phsphlp_syn_PlsX"/>
    <property type="match status" value="1"/>
</dbReference>
<dbReference type="HAMAP" id="MF_00019">
    <property type="entry name" value="PlsX"/>
    <property type="match status" value="1"/>
</dbReference>
<comment type="catalytic activity">
    <reaction evidence="1 10">
        <text>a fatty acyl-[ACP] + phosphate = an acyl phosphate + holo-[ACP]</text>
        <dbReference type="Rhea" id="RHEA:42292"/>
        <dbReference type="Rhea" id="RHEA-COMP:9685"/>
        <dbReference type="Rhea" id="RHEA-COMP:14125"/>
        <dbReference type="ChEBI" id="CHEBI:43474"/>
        <dbReference type="ChEBI" id="CHEBI:59918"/>
        <dbReference type="ChEBI" id="CHEBI:64479"/>
        <dbReference type="ChEBI" id="CHEBI:138651"/>
        <dbReference type="EC" id="2.3.1.274"/>
    </reaction>
</comment>
<evidence type="ECO:0000256" key="4">
    <source>
        <dbReference type="ARBA" id="ARBA00022679"/>
    </source>
</evidence>
<evidence type="ECO:0000256" key="7">
    <source>
        <dbReference type="ARBA" id="ARBA00023264"/>
    </source>
</evidence>
<evidence type="ECO:0000313" key="12">
    <source>
        <dbReference type="Proteomes" id="UP000053688"/>
    </source>
</evidence>
<proteinExistence type="inferred from homology"/>
<keyword evidence="5 10" id="KW-0443">Lipid metabolism</keyword>
<comment type="similarity">
    <text evidence="10">Belongs to the PlsX family.</text>
</comment>
<dbReference type="Gene3D" id="3.40.718.10">
    <property type="entry name" value="Isopropylmalate Dehydrogenase"/>
    <property type="match status" value="1"/>
</dbReference>
<gene>
    <name evidence="10 11" type="primary">plsX</name>
    <name evidence="11" type="ORF">O1U_0103</name>
</gene>
<keyword evidence="2 10" id="KW-0963">Cytoplasm</keyword>
<evidence type="ECO:0000256" key="2">
    <source>
        <dbReference type="ARBA" id="ARBA00022490"/>
    </source>
</evidence>
<comment type="caution">
    <text evidence="11">The sequence shown here is derived from an EMBL/GenBank/DDBJ whole genome shotgun (WGS) entry which is preliminary data.</text>
</comment>
<dbReference type="SUPFAM" id="SSF53659">
    <property type="entry name" value="Isocitrate/Isopropylmalate dehydrogenase-like"/>
    <property type="match status" value="1"/>
</dbReference>
<comment type="subunit">
    <text evidence="9 10">Homodimer. Probably interacts with PlsY.</text>
</comment>
<keyword evidence="4 10" id="KW-0808">Transferase</keyword>
<dbReference type="InterPro" id="IPR003664">
    <property type="entry name" value="FA_synthesis"/>
</dbReference>
<evidence type="ECO:0000313" key="11">
    <source>
        <dbReference type="EMBL" id="EPE37648.1"/>
    </source>
</evidence>
<dbReference type="EC" id="2.3.1.274" evidence="8 10"/>
<keyword evidence="6 10" id="KW-0594">Phospholipid biosynthesis</keyword>
<dbReference type="GO" id="GO:0008654">
    <property type="term" value="P:phospholipid biosynthetic process"/>
    <property type="evidence" value="ECO:0007669"/>
    <property type="project" value="UniProtKB-KW"/>
</dbReference>
<dbReference type="NCBIfam" id="TIGR00182">
    <property type="entry name" value="plsX"/>
    <property type="match status" value="1"/>
</dbReference>
<dbReference type="Proteomes" id="UP000053688">
    <property type="component" value="Unassembled WGS sequence"/>
</dbReference>
<dbReference type="eggNOG" id="COG0416">
    <property type="taxonomic scope" value="Bacteria"/>
</dbReference>
<keyword evidence="12" id="KW-1185">Reference proteome</keyword>
<dbReference type="GO" id="GO:0043811">
    <property type="term" value="F:phosphate:acyl-[acyl carrier protein] acyltransferase activity"/>
    <property type="evidence" value="ECO:0007669"/>
    <property type="project" value="UniProtKB-UniRule"/>
</dbReference>
<dbReference type="AlphaFoldDB" id="S3EHI8"/>
<organism evidence="11 12">
    <name type="scientific">Candidatus Photodesmus katoptron Akat1</name>
    <dbReference type="NCBI Taxonomy" id="1236703"/>
    <lineage>
        <taxon>Bacteria</taxon>
        <taxon>Pseudomonadati</taxon>
        <taxon>Pseudomonadota</taxon>
        <taxon>Gammaproteobacteria</taxon>
        <taxon>Vibrionales</taxon>
        <taxon>Vibrionaceae</taxon>
        <taxon>Candidatus Photodesmus</taxon>
    </lineage>
</organism>
<dbReference type="GO" id="GO:0005737">
    <property type="term" value="C:cytoplasm"/>
    <property type="evidence" value="ECO:0007669"/>
    <property type="project" value="UniProtKB-SubCell"/>
</dbReference>
<evidence type="ECO:0000256" key="8">
    <source>
        <dbReference type="ARBA" id="ARBA00024069"/>
    </source>
</evidence>
<dbReference type="EMBL" id="AMSD01000001">
    <property type="protein sequence ID" value="EPE37648.1"/>
    <property type="molecule type" value="Genomic_DNA"/>
</dbReference>
<dbReference type="GO" id="GO:0006633">
    <property type="term" value="P:fatty acid biosynthetic process"/>
    <property type="evidence" value="ECO:0007669"/>
    <property type="project" value="UniProtKB-UniRule"/>
</dbReference>
<dbReference type="UniPathway" id="UPA00085"/>
<comment type="subcellular location">
    <subcellularLocation>
        <location evidence="10">Cytoplasm</location>
    </subcellularLocation>
    <text evidence="10">Associated with the membrane possibly through PlsY.</text>
</comment>
<dbReference type="STRING" id="28176.CF66_2328"/>
<protein>
    <recommendedName>
        <fullName evidence="8 10">Phosphate acyltransferase</fullName>
        <ecNumber evidence="8 10">2.3.1.274</ecNumber>
    </recommendedName>
    <alternativeName>
        <fullName evidence="10">Acyl-ACP phosphotransacylase</fullName>
    </alternativeName>
    <alternativeName>
        <fullName evidence="10">Acyl-[acyl-carrier-protein]--phosphate acyltransferase</fullName>
    </alternativeName>
    <alternativeName>
        <fullName evidence="10">Phosphate-acyl-ACP acyltransferase</fullName>
    </alternativeName>
</protein>
<sequence length="342" mass="36685">MQNIIVALDAMGGDFGPQVTVPAALRSLLLFPELKVILTGDQTAITSKLSLLVGCGTYPRLSIKHSDKVISDSEKPSLALRHGSESSMAMAVDLVANDFANACISAGNTGALVAISRFKLKLLPGLEQPALISTLPTALGNKTWMLDLGANVSSSPDSIFQFALMGSILAEQHLGRLPRVALLNIGSEKIKGNHLVKHAAKMLYQNKLVNFIGYIEGNQLLYDAADVIVCDGFLGNICLKVCEGTAQLFMDKLKLTLVGSSLRTWIAKKIFSGLFAELQTLNPDQYNGASLLGLNGVVIKSHGGANVLAIVNAITEAVYEVRQKVSTHITDRLKSVLCERHY</sequence>
<evidence type="ECO:0000256" key="6">
    <source>
        <dbReference type="ARBA" id="ARBA00023209"/>
    </source>
</evidence>
<evidence type="ECO:0000256" key="1">
    <source>
        <dbReference type="ARBA" id="ARBA00001232"/>
    </source>
</evidence>
<name>S3EHI8_9GAMM</name>
<dbReference type="RefSeq" id="WP_016503446.1">
    <property type="nucleotide sequence ID" value="NZ_AMSD01000001.1"/>
</dbReference>
<comment type="function">
    <text evidence="10">Catalyzes the reversible formation of acyl-phosphate (acyl-PO(4)) from acyl-[acyl-carrier-protein] (acyl-ACP). This enzyme utilizes acyl-ACP as fatty acyl donor, but not acyl-CoA.</text>
</comment>